<dbReference type="PANTHER" id="PTHR21339">
    <property type="entry name" value="RADICAL S-ADENOSYL METHIONINE DOMAIN-CONTAINING PROTEIN 2"/>
    <property type="match status" value="1"/>
</dbReference>
<proteinExistence type="predicted"/>
<feature type="domain" description="Radical SAM core" evidence="9">
    <location>
        <begin position="13"/>
        <end position="173"/>
    </location>
</feature>
<dbReference type="EMBL" id="FOVP01000053">
    <property type="protein sequence ID" value="SFO42973.1"/>
    <property type="molecule type" value="Genomic_DNA"/>
</dbReference>
<keyword evidence="7" id="KW-0051">Antiviral defense</keyword>
<dbReference type="SFLD" id="SFLDG01067">
    <property type="entry name" value="SPASM/twitch_domain_containing"/>
    <property type="match status" value="1"/>
</dbReference>
<dbReference type="GO" id="GO:0003824">
    <property type="term" value="F:catalytic activity"/>
    <property type="evidence" value="ECO:0007669"/>
    <property type="project" value="InterPro"/>
</dbReference>
<dbReference type="SFLD" id="SFLDS00029">
    <property type="entry name" value="Radical_SAM"/>
    <property type="match status" value="1"/>
</dbReference>
<keyword evidence="4" id="KW-0479">Metal-binding</keyword>
<accession>A0A1I5H474</accession>
<name>A0A1I5H474_9RHOB</name>
<evidence type="ECO:0000256" key="3">
    <source>
        <dbReference type="ARBA" id="ARBA00022691"/>
    </source>
</evidence>
<dbReference type="Proteomes" id="UP000198599">
    <property type="component" value="Unassembled WGS sequence"/>
</dbReference>
<keyword evidence="3" id="KW-0949">S-adenosyl-L-methionine</keyword>
<dbReference type="InterPro" id="IPR007197">
    <property type="entry name" value="rSAM"/>
</dbReference>
<dbReference type="OrthoDB" id="9792276at2"/>
<dbReference type="CDD" id="cd01335">
    <property type="entry name" value="Radical_SAM"/>
    <property type="match status" value="1"/>
</dbReference>
<evidence type="ECO:0000256" key="4">
    <source>
        <dbReference type="ARBA" id="ARBA00022723"/>
    </source>
</evidence>
<evidence type="ECO:0000256" key="6">
    <source>
        <dbReference type="ARBA" id="ARBA00023014"/>
    </source>
</evidence>
<keyword evidence="6" id="KW-0411">Iron-sulfur</keyword>
<keyword evidence="2" id="KW-0004">4Fe-4S</keyword>
<evidence type="ECO:0000259" key="9">
    <source>
        <dbReference type="Pfam" id="PF04055"/>
    </source>
</evidence>
<dbReference type="AlphaFoldDB" id="A0A1I5H474"/>
<dbReference type="GO" id="GO:0046872">
    <property type="term" value="F:metal ion binding"/>
    <property type="evidence" value="ECO:0007669"/>
    <property type="project" value="UniProtKB-KW"/>
</dbReference>
<reference evidence="11" key="1">
    <citation type="submission" date="2016-10" db="EMBL/GenBank/DDBJ databases">
        <authorList>
            <person name="Varghese N."/>
            <person name="Submissions S."/>
        </authorList>
    </citation>
    <scope>NUCLEOTIDE SEQUENCE [LARGE SCALE GENOMIC DNA]</scope>
    <source>
        <strain evidence="11">DSM 28463</strain>
    </source>
</reference>
<evidence type="ECO:0000256" key="8">
    <source>
        <dbReference type="ARBA" id="ARBA00039667"/>
    </source>
</evidence>
<dbReference type="InterPro" id="IPR058240">
    <property type="entry name" value="rSAM_sf"/>
</dbReference>
<dbReference type="Pfam" id="PF04055">
    <property type="entry name" value="Radical_SAM"/>
    <property type="match status" value="1"/>
</dbReference>
<keyword evidence="5" id="KW-0408">Iron</keyword>
<keyword evidence="11" id="KW-1185">Reference proteome</keyword>
<organism evidence="10 11">
    <name type="scientific">Roseovarius lutimaris</name>
    <dbReference type="NCBI Taxonomy" id="1005928"/>
    <lineage>
        <taxon>Bacteria</taxon>
        <taxon>Pseudomonadati</taxon>
        <taxon>Pseudomonadota</taxon>
        <taxon>Alphaproteobacteria</taxon>
        <taxon>Rhodobacterales</taxon>
        <taxon>Roseobacteraceae</taxon>
        <taxon>Roseovarius</taxon>
    </lineage>
</organism>
<sequence length="295" mass="33578">MELQPQLVANWHVTEACNYRCKFCYAHWSKPKASELWRNNAACRLLISELGRFLSPDNPLWEQRFVRRPRLNIAGGEPTLWAGELSHVVDHAVAAGFDVSLITNGSRPETLRNIASRISMLGLSVDSTRCDGNLRIGRVDRKGAQIGSDDLIDLVRELRTANPTLQIKLNTVVNAVNAEEDFSALISHIAPDRWKALRMLPSYNDELTVDEAKFERFVSRHAAFRRILSVEDNPSMVQSYLMIDPHGRFFQNRLDSKGYYYSEPILDIGVERAFAQIPFSIDRFLARYQPLESAS</sequence>
<dbReference type="STRING" id="1005928.SAMN04487859_1535"/>
<evidence type="ECO:0000313" key="10">
    <source>
        <dbReference type="EMBL" id="SFO42973.1"/>
    </source>
</evidence>
<dbReference type="Gene3D" id="3.20.20.70">
    <property type="entry name" value="Aldolase class I"/>
    <property type="match status" value="1"/>
</dbReference>
<protein>
    <recommendedName>
        <fullName evidence="8">S-adenosylmethionine-dependent nucleotide dehydratase</fullName>
    </recommendedName>
</protein>
<dbReference type="PANTHER" id="PTHR21339:SF0">
    <property type="entry name" value="S-ADENOSYLMETHIONINE-DEPENDENT NUCLEOTIDE DEHYDRATASE RSAD2"/>
    <property type="match status" value="1"/>
</dbReference>
<dbReference type="NCBIfam" id="NF038283">
    <property type="entry name" value="viperin_w_prok"/>
    <property type="match status" value="1"/>
</dbReference>
<comment type="cofactor">
    <cofactor evidence="1">
        <name>[4Fe-4S] cluster</name>
        <dbReference type="ChEBI" id="CHEBI:49883"/>
    </cofactor>
</comment>
<evidence type="ECO:0000256" key="1">
    <source>
        <dbReference type="ARBA" id="ARBA00001966"/>
    </source>
</evidence>
<evidence type="ECO:0000256" key="7">
    <source>
        <dbReference type="ARBA" id="ARBA00023118"/>
    </source>
</evidence>
<dbReference type="GO" id="GO:0051539">
    <property type="term" value="F:4 iron, 4 sulfur cluster binding"/>
    <property type="evidence" value="ECO:0007669"/>
    <property type="project" value="UniProtKB-KW"/>
</dbReference>
<evidence type="ECO:0000256" key="2">
    <source>
        <dbReference type="ARBA" id="ARBA00022485"/>
    </source>
</evidence>
<dbReference type="GO" id="GO:0051607">
    <property type="term" value="P:defense response to virus"/>
    <property type="evidence" value="ECO:0007669"/>
    <property type="project" value="UniProtKB-KW"/>
</dbReference>
<evidence type="ECO:0000313" key="11">
    <source>
        <dbReference type="Proteomes" id="UP000198599"/>
    </source>
</evidence>
<evidence type="ECO:0000256" key="5">
    <source>
        <dbReference type="ARBA" id="ARBA00023004"/>
    </source>
</evidence>
<gene>
    <name evidence="10" type="ORF">SAMN04487859_1535</name>
</gene>
<dbReference type="SUPFAM" id="SSF102114">
    <property type="entry name" value="Radical SAM enzymes"/>
    <property type="match status" value="1"/>
</dbReference>
<dbReference type="InterPro" id="IPR051196">
    <property type="entry name" value="RSAD2/Viperin_antiviral"/>
</dbReference>
<dbReference type="InterPro" id="IPR013785">
    <property type="entry name" value="Aldolase_TIM"/>
</dbReference>
<dbReference type="RefSeq" id="WP_092842467.1">
    <property type="nucleotide sequence ID" value="NZ_FOVP01000053.1"/>
</dbReference>